<dbReference type="Proteomes" id="UP000596932">
    <property type="component" value="Unassembled WGS sequence"/>
</dbReference>
<dbReference type="RefSeq" id="WP_196475411.1">
    <property type="nucleotide sequence ID" value="NZ_JACFYX020000005.1"/>
</dbReference>
<gene>
    <name evidence="1" type="ORF">H3221_13415</name>
</gene>
<evidence type="ECO:0000313" key="1">
    <source>
        <dbReference type="EMBL" id="MBG0836104.1"/>
    </source>
</evidence>
<protein>
    <submittedName>
        <fullName evidence="1">Uncharacterized protein</fullName>
    </submittedName>
</protein>
<sequence>MLGLFKPKQSPSNAKLFRLTLHVLRGSNKEMPQNLVGAHVPVFVAAADHEAAAFAAVSKLTSQGFEFVDISDGKIQELDPRKWDAFVKEAWADFEQYFPKQSQVVSELDSGFSFVGPFASYEASKNA</sequence>
<comment type="caution">
    <text evidence="1">The sequence shown here is derived from an EMBL/GenBank/DDBJ whole genome shotgun (WGS) entry which is preliminary data.</text>
</comment>
<accession>A0A931D258</accession>
<proteinExistence type="predicted"/>
<dbReference type="EMBL" id="JACFYX010000011">
    <property type="protein sequence ID" value="MBG0836104.1"/>
    <property type="molecule type" value="Genomic_DNA"/>
</dbReference>
<evidence type="ECO:0000313" key="2">
    <source>
        <dbReference type="Proteomes" id="UP000596932"/>
    </source>
</evidence>
<dbReference type="AlphaFoldDB" id="A0A931D258"/>
<reference evidence="1" key="1">
    <citation type="submission" date="2020-07" db="EMBL/GenBank/DDBJ databases">
        <title>Pseudomonas chaetoceroseae sp. nov., a new member of the Pseudomonas oleovorans group isolated from a culture of Chaetoceros calcitrans.</title>
        <authorList>
            <person name="Girard L."/>
            <person name="Lood C."/>
            <person name="De Mot R."/>
            <person name="Baudart J."/>
        </authorList>
    </citation>
    <scope>NUCLEOTIDE SEQUENCE</scope>
    <source>
        <strain evidence="1">536</strain>
    </source>
</reference>
<name>A0A931D258_9PSED</name>
<keyword evidence="2" id="KW-1185">Reference proteome</keyword>
<organism evidence="1 2">
    <name type="scientific">Pseudomonas chaetocerotis</name>
    <dbReference type="NCBI Taxonomy" id="2758695"/>
    <lineage>
        <taxon>Bacteria</taxon>
        <taxon>Pseudomonadati</taxon>
        <taxon>Pseudomonadota</taxon>
        <taxon>Gammaproteobacteria</taxon>
        <taxon>Pseudomonadales</taxon>
        <taxon>Pseudomonadaceae</taxon>
        <taxon>Pseudomonas</taxon>
    </lineage>
</organism>